<dbReference type="EMBL" id="JALJEJ010000003">
    <property type="protein sequence ID" value="MCJ8209905.1"/>
    <property type="molecule type" value="Genomic_DNA"/>
</dbReference>
<organism evidence="1 2">
    <name type="scientific">Mucilaginibacter straminoryzae</name>
    <dbReference type="NCBI Taxonomy" id="2932774"/>
    <lineage>
        <taxon>Bacteria</taxon>
        <taxon>Pseudomonadati</taxon>
        <taxon>Bacteroidota</taxon>
        <taxon>Sphingobacteriia</taxon>
        <taxon>Sphingobacteriales</taxon>
        <taxon>Sphingobacteriaceae</taxon>
        <taxon>Mucilaginibacter</taxon>
    </lineage>
</organism>
<evidence type="ECO:0000313" key="1">
    <source>
        <dbReference type="EMBL" id="MCJ8209905.1"/>
    </source>
</evidence>
<dbReference type="Gene3D" id="2.120.10.30">
    <property type="entry name" value="TolB, C-terminal domain"/>
    <property type="match status" value="1"/>
</dbReference>
<dbReference type="PANTHER" id="PTHR36842:SF1">
    <property type="entry name" value="PROTEIN TOLB"/>
    <property type="match status" value="1"/>
</dbReference>
<dbReference type="PANTHER" id="PTHR36842">
    <property type="entry name" value="PROTEIN TOLB HOMOLOG"/>
    <property type="match status" value="1"/>
</dbReference>
<dbReference type="SUPFAM" id="SSF69304">
    <property type="entry name" value="Tricorn protease N-terminal domain"/>
    <property type="match status" value="1"/>
</dbReference>
<gene>
    <name evidence="1" type="ORF">MUY27_09305</name>
</gene>
<reference evidence="1" key="1">
    <citation type="submission" date="2022-04" db="EMBL/GenBank/DDBJ databases">
        <title>Mucilaginibacter sp. RS28 isolated from freshwater.</title>
        <authorList>
            <person name="Ko S.-R."/>
        </authorList>
    </citation>
    <scope>NUCLEOTIDE SEQUENCE</scope>
    <source>
        <strain evidence="1">RS28</strain>
    </source>
</reference>
<dbReference type="AlphaFoldDB" id="A0A9X1X4F0"/>
<dbReference type="Proteomes" id="UP001139450">
    <property type="component" value="Unassembled WGS sequence"/>
</dbReference>
<evidence type="ECO:0008006" key="3">
    <source>
        <dbReference type="Google" id="ProtNLM"/>
    </source>
</evidence>
<protein>
    <recommendedName>
        <fullName evidence="3">WD40-like Beta Propeller Repeat</fullName>
    </recommendedName>
</protein>
<dbReference type="InterPro" id="IPR011042">
    <property type="entry name" value="6-blade_b-propeller_TolB-like"/>
</dbReference>
<name>A0A9X1X4F0_9SPHI</name>
<sequence>MFKFFTPKSILIGTLLVFNVIIVRAQQFGGNPPSVKWKQINLPAARVIFPAGADSTARRVASIIQQMNNAVKPTIGTKQRQVNIVLQSQTLVSNGFVMLAPFRSEFYLTPEQNSFQLGSLPWAEQLATHEFRHVQQYNNFDVGLSRALHILFGESGQLLGNTVAIPDWFYEGDAVFNETHVTDQGRGRLPYFFNGFRGIWEAGKNYSWMKLRNGSYVDYTPDWYPLGYMMNAYGREKYGPMFWRNVTHSAAAFNRWVYPFQYGIKKYAGEDYKQFRSEALDYFKEKIVDPVNLKSQLYKSNQHFIADQEYPAVVDDSTLIYVKSTYSKRPTFVIRNGRNEKEIRVKDLSLDRYFDYNNGKIVYASFKPDLRWGYRNYNELRIMDVASGTEKKITSKTKYFSPAFSEDGSKIVVVQVEPGGKSTLQVLNTADGTVINAVPNPSNLFYTYPKFYHDQLLAAVRNASGAMTIALINPASGDFEALTPYSKAPVSFLNVADDKVYFSGTTGMNDRLYVLNMADKKLYRLQNDTLQHAIGNYEPFVKGNRLAWASFTAYGYQLHQADLNQIQQEPVEQTGQLQDYGISSLKKDSAADLLARVKTENYPVKKYSKLHNFFNFHSLLPDFEDPDYTLSISGENVINTFQSELYGTYNRDESYKKFGYNAAFGAWFPYLVGGVNYTVDRRATYRGQYVYWNESEIHGGLRVPLNFSGGTHSTFLTVGSETYYSNQHFQKPFQTLFRDGSFTYQNTYLSFSNQIQQPVQNIYPRWAQTFGLSYRKGIISQYNYQVLATSNLYFPGLGKNHSLVFGLAHQQRSKDAVIDFSNNFPFSRGYTVYNLYKMDKVSANYHFPIAYPDKGFGELIYLLRLRGNLYFDYSHAQDFYTNNTQFKGDFRSTGAELFFDTQWFNQLPLTFGLRYTRLLDTDLGGRGQNRIELVVPLTLF</sequence>
<evidence type="ECO:0000313" key="2">
    <source>
        <dbReference type="Proteomes" id="UP001139450"/>
    </source>
</evidence>
<accession>A0A9X1X4F0</accession>
<keyword evidence="2" id="KW-1185">Reference proteome</keyword>
<comment type="caution">
    <text evidence="1">The sequence shown here is derived from an EMBL/GenBank/DDBJ whole genome shotgun (WGS) entry which is preliminary data.</text>
</comment>
<proteinExistence type="predicted"/>
<dbReference type="RefSeq" id="WP_245129735.1">
    <property type="nucleotide sequence ID" value="NZ_JALJEJ010000003.1"/>
</dbReference>